<dbReference type="Proteomes" id="UP000606786">
    <property type="component" value="Unassembled WGS sequence"/>
</dbReference>
<sequence length="105" mass="11721">MAVASANQDKVVPAIYLGIYGCELANLNLQERYEAYDDGISIYSFIWFIRVTGTTRNNKFTSEYARQLRTGLLHVNLFAQKTIMKLGATIHLANLSAVAIMSTKT</sequence>
<accession>A0A811UNS4</accession>
<name>A0A811UNS4_CERCA</name>
<organism evidence="1 2">
    <name type="scientific">Ceratitis capitata</name>
    <name type="common">Mediterranean fruit fly</name>
    <name type="synonym">Tephritis capitata</name>
    <dbReference type="NCBI Taxonomy" id="7213"/>
    <lineage>
        <taxon>Eukaryota</taxon>
        <taxon>Metazoa</taxon>
        <taxon>Ecdysozoa</taxon>
        <taxon>Arthropoda</taxon>
        <taxon>Hexapoda</taxon>
        <taxon>Insecta</taxon>
        <taxon>Pterygota</taxon>
        <taxon>Neoptera</taxon>
        <taxon>Endopterygota</taxon>
        <taxon>Diptera</taxon>
        <taxon>Brachycera</taxon>
        <taxon>Muscomorpha</taxon>
        <taxon>Tephritoidea</taxon>
        <taxon>Tephritidae</taxon>
        <taxon>Ceratitis</taxon>
        <taxon>Ceratitis</taxon>
    </lineage>
</organism>
<protein>
    <submittedName>
        <fullName evidence="1">(Mediterranean fruit fly) hypothetical protein</fullName>
    </submittedName>
</protein>
<reference evidence="1" key="1">
    <citation type="submission" date="2020-11" db="EMBL/GenBank/DDBJ databases">
        <authorList>
            <person name="Whitehead M."/>
        </authorList>
    </citation>
    <scope>NUCLEOTIDE SEQUENCE</scope>
    <source>
        <strain evidence="1">EGII</strain>
    </source>
</reference>
<dbReference type="EMBL" id="CAJHJT010000023">
    <property type="protein sequence ID" value="CAD7000852.1"/>
    <property type="molecule type" value="Genomic_DNA"/>
</dbReference>
<comment type="caution">
    <text evidence="1">The sequence shown here is derived from an EMBL/GenBank/DDBJ whole genome shotgun (WGS) entry which is preliminary data.</text>
</comment>
<evidence type="ECO:0000313" key="2">
    <source>
        <dbReference type="Proteomes" id="UP000606786"/>
    </source>
</evidence>
<proteinExistence type="predicted"/>
<evidence type="ECO:0000313" key="1">
    <source>
        <dbReference type="EMBL" id="CAD7000852.1"/>
    </source>
</evidence>
<keyword evidence="2" id="KW-1185">Reference proteome</keyword>
<gene>
    <name evidence="1" type="ORF">CCAP1982_LOCUS9326</name>
</gene>
<dbReference type="AlphaFoldDB" id="A0A811UNS4"/>